<comment type="similarity">
    <text evidence="1">Belongs to the hemerythrin family.</text>
</comment>
<dbReference type="InterPro" id="IPR012827">
    <property type="entry name" value="Hemerythrin_metal-bd"/>
</dbReference>
<evidence type="ECO:0000313" key="6">
    <source>
        <dbReference type="Proteomes" id="UP000007058"/>
    </source>
</evidence>
<dbReference type="Proteomes" id="UP000007058">
    <property type="component" value="Chromosome"/>
</dbReference>
<name>Q2VYX0_PARM1</name>
<dbReference type="InterPro" id="IPR012312">
    <property type="entry name" value="Hemerythrin-like"/>
</dbReference>
<dbReference type="NCBIfam" id="TIGR02481">
    <property type="entry name" value="hemeryth_dom"/>
    <property type="match status" value="1"/>
</dbReference>
<feature type="domain" description="Hemerythrin-like" evidence="4">
    <location>
        <begin position="12"/>
        <end position="131"/>
    </location>
</feature>
<dbReference type="SUPFAM" id="SSF47188">
    <property type="entry name" value="Hemerythrin-like"/>
    <property type="match status" value="1"/>
</dbReference>
<dbReference type="HOGENOM" id="CLU_086902_2_2_5"/>
<dbReference type="PANTHER" id="PTHR37164">
    <property type="entry name" value="BACTERIOHEMERYTHRIN"/>
    <property type="match status" value="1"/>
</dbReference>
<evidence type="ECO:0000313" key="5">
    <source>
        <dbReference type="EMBL" id="BAE53205.1"/>
    </source>
</evidence>
<dbReference type="STRING" id="342108.amb4401"/>
<accession>Q2VYX0</accession>
<dbReference type="AlphaFoldDB" id="Q2VYX0"/>
<keyword evidence="3" id="KW-0408">Iron</keyword>
<dbReference type="RefSeq" id="WP_011386746.1">
    <property type="nucleotide sequence ID" value="NC_007626.1"/>
</dbReference>
<sequence length="161" mass="18409">MTIAWREAMSVGDETIDADHRHLVDMINVFEAAVVGKIDHKRVARVLLGLVEYTGAHFKREEEIQVLIRYPYHDSHRHGHRDVLKQLTGIAQQYTQATGTARDEMIRGLGGFLREWLVDHIIQSDLRMKPYVLKYQAETQDAKKRQRAAVALSEQIAGVGH</sequence>
<dbReference type="KEGG" id="mag:amb4401"/>
<dbReference type="GO" id="GO:0046872">
    <property type="term" value="F:metal ion binding"/>
    <property type="evidence" value="ECO:0007669"/>
    <property type="project" value="UniProtKB-KW"/>
</dbReference>
<dbReference type="Gene3D" id="1.20.120.50">
    <property type="entry name" value="Hemerythrin-like"/>
    <property type="match status" value="1"/>
</dbReference>
<dbReference type="InterPro" id="IPR035938">
    <property type="entry name" value="Hemerythrin-like_sf"/>
</dbReference>
<dbReference type="NCBIfam" id="NF033749">
    <property type="entry name" value="bact_hemeryth"/>
    <property type="match status" value="1"/>
</dbReference>
<keyword evidence="6" id="KW-1185">Reference proteome</keyword>
<gene>
    <name evidence="5" type="ordered locus">amb4401</name>
</gene>
<dbReference type="EMBL" id="AP007255">
    <property type="protein sequence ID" value="BAE53205.1"/>
    <property type="molecule type" value="Genomic_DNA"/>
</dbReference>
<evidence type="ECO:0000256" key="1">
    <source>
        <dbReference type="ARBA" id="ARBA00010587"/>
    </source>
</evidence>
<keyword evidence="2" id="KW-0479">Metal-binding</keyword>
<proteinExistence type="inferred from homology"/>
<dbReference type="OrthoDB" id="7305302at2"/>
<organism evidence="5 6">
    <name type="scientific">Paramagnetospirillum magneticum (strain ATCC 700264 / AMB-1)</name>
    <name type="common">Magnetospirillum magneticum</name>
    <dbReference type="NCBI Taxonomy" id="342108"/>
    <lineage>
        <taxon>Bacteria</taxon>
        <taxon>Pseudomonadati</taxon>
        <taxon>Pseudomonadota</taxon>
        <taxon>Alphaproteobacteria</taxon>
        <taxon>Rhodospirillales</taxon>
        <taxon>Magnetospirillaceae</taxon>
        <taxon>Paramagnetospirillum</taxon>
    </lineage>
</organism>
<dbReference type="InterPro" id="IPR050669">
    <property type="entry name" value="Hemerythrin"/>
</dbReference>
<evidence type="ECO:0000259" key="4">
    <source>
        <dbReference type="Pfam" id="PF01814"/>
    </source>
</evidence>
<reference evidence="5 6" key="1">
    <citation type="journal article" date="2005" name="DNA Res.">
        <title>Complete genome sequence of the facultative anaerobic magnetotactic bacterium Magnetospirillum sp. strain AMB-1.</title>
        <authorList>
            <person name="Matsunaga T."/>
            <person name="Okamura Y."/>
            <person name="Fukuda Y."/>
            <person name="Wahyudi A.T."/>
            <person name="Murase Y."/>
            <person name="Takeyama H."/>
        </authorList>
    </citation>
    <scope>NUCLEOTIDE SEQUENCE [LARGE SCALE GENOMIC DNA]</scope>
    <source>
        <strain evidence="6">ATCC 700264 / AMB-1</strain>
    </source>
</reference>
<dbReference type="PANTHER" id="PTHR37164:SF1">
    <property type="entry name" value="BACTERIOHEMERYTHRIN"/>
    <property type="match status" value="1"/>
</dbReference>
<dbReference type="Pfam" id="PF01814">
    <property type="entry name" value="Hemerythrin"/>
    <property type="match status" value="1"/>
</dbReference>
<evidence type="ECO:0000256" key="3">
    <source>
        <dbReference type="ARBA" id="ARBA00023004"/>
    </source>
</evidence>
<evidence type="ECO:0000256" key="2">
    <source>
        <dbReference type="ARBA" id="ARBA00022723"/>
    </source>
</evidence>
<protein>
    <submittedName>
        <fullName evidence="5">Hemerythrin-like protein PA1673</fullName>
    </submittedName>
</protein>
<dbReference type="CDD" id="cd12107">
    <property type="entry name" value="Hemerythrin"/>
    <property type="match status" value="1"/>
</dbReference>